<dbReference type="Gene3D" id="3.40.50.150">
    <property type="entry name" value="Vaccinia Virus protein VP39"/>
    <property type="match status" value="1"/>
</dbReference>
<dbReference type="SUPFAM" id="SSF53335">
    <property type="entry name" value="S-adenosyl-L-methionine-dependent methyltransferases"/>
    <property type="match status" value="1"/>
</dbReference>
<accession>A0A7H8QKY7</accession>
<dbReference type="GO" id="GO:0008168">
    <property type="term" value="F:methyltransferase activity"/>
    <property type="evidence" value="ECO:0007669"/>
    <property type="project" value="UniProtKB-KW"/>
</dbReference>
<proteinExistence type="inferred from homology"/>
<dbReference type="PANTHER" id="PTHR12176">
    <property type="entry name" value="SAM-DEPENDENT METHYLTRANSFERASE SUPERFAMILY PROTEIN"/>
    <property type="match status" value="1"/>
</dbReference>
<keyword evidence="3" id="KW-0808">Transferase</keyword>
<evidence type="ECO:0000256" key="2">
    <source>
        <dbReference type="ARBA" id="ARBA00022603"/>
    </source>
</evidence>
<gene>
    <name evidence="4" type="ORF">TRUGW13939_01225</name>
</gene>
<dbReference type="AlphaFoldDB" id="A0A7H8QKY7"/>
<evidence type="ECO:0000256" key="3">
    <source>
        <dbReference type="ARBA" id="ARBA00022679"/>
    </source>
</evidence>
<sequence>MASSHNETQYPAKVKIKGAPDYDDAEFWDKKFVTGQDVGEWLNPGDALLDQAISHLEQSQGLPGESQKVRRRVLHLGPGISALGSKLCDAFVQRGWRGDSIVNVDFSSEAVRLGRKLEGQKNEPADVMHWVQADLCSWDQVSSSVSLPFAPVDAVLDKSTCDAIATSVSRTFHSSTSRDAIDSTLPAASPVVQEILDQTQEAQLTLAPVELLALHLASITEKGAIWLALSYSNTRFDGFTHLSAYWSIVSRTPLKAPSGQTASASAMVPEVFHWVYVLRRI</sequence>
<keyword evidence="2" id="KW-0489">Methyltransferase</keyword>
<comment type="similarity">
    <text evidence="1">Belongs to the methyltransferase superfamily.</text>
</comment>
<dbReference type="EMBL" id="CP055898">
    <property type="protein sequence ID" value="QKX54141.1"/>
    <property type="molecule type" value="Genomic_DNA"/>
</dbReference>
<dbReference type="RefSeq" id="XP_035340320.1">
    <property type="nucleotide sequence ID" value="XM_035484427.1"/>
</dbReference>
<protein>
    <recommendedName>
        <fullName evidence="6">Methyltransferase domain-containing protein</fullName>
    </recommendedName>
</protein>
<dbReference type="GeneID" id="55988738"/>
<organism evidence="4 5">
    <name type="scientific">Talaromyces rugulosus</name>
    <name type="common">Penicillium rugulosum</name>
    <dbReference type="NCBI Taxonomy" id="121627"/>
    <lineage>
        <taxon>Eukaryota</taxon>
        <taxon>Fungi</taxon>
        <taxon>Dikarya</taxon>
        <taxon>Ascomycota</taxon>
        <taxon>Pezizomycotina</taxon>
        <taxon>Eurotiomycetes</taxon>
        <taxon>Eurotiomycetidae</taxon>
        <taxon>Eurotiales</taxon>
        <taxon>Trichocomaceae</taxon>
        <taxon>Talaromyces</taxon>
        <taxon>Talaromyces sect. Islandici</taxon>
    </lineage>
</organism>
<dbReference type="InterPro" id="IPR029063">
    <property type="entry name" value="SAM-dependent_MTases_sf"/>
</dbReference>
<evidence type="ECO:0000256" key="1">
    <source>
        <dbReference type="ARBA" id="ARBA00008361"/>
    </source>
</evidence>
<name>A0A7H8QKY7_TALRU</name>
<reference evidence="5" key="1">
    <citation type="submission" date="2020-06" db="EMBL/GenBank/DDBJ databases">
        <title>A chromosome-scale genome assembly of Talaromyces rugulosus W13939.</title>
        <authorList>
            <person name="Wang B."/>
            <person name="Guo L."/>
            <person name="Ye K."/>
            <person name="Wang L."/>
        </authorList>
    </citation>
    <scope>NUCLEOTIDE SEQUENCE [LARGE SCALE GENOMIC DNA]</scope>
    <source>
        <strain evidence="5">W13939</strain>
    </source>
</reference>
<dbReference type="KEGG" id="trg:TRUGW13939_01225"/>
<keyword evidence="5" id="KW-1185">Reference proteome</keyword>
<evidence type="ECO:0008006" key="6">
    <source>
        <dbReference type="Google" id="ProtNLM"/>
    </source>
</evidence>
<dbReference type="InterPro" id="IPR051419">
    <property type="entry name" value="Lys/N-term_MeTrsfase_sf"/>
</dbReference>
<dbReference type="PANTHER" id="PTHR12176:SF84">
    <property type="entry name" value="METHYLTRANSFERASE DOMAIN-CONTAINING PROTEIN"/>
    <property type="match status" value="1"/>
</dbReference>
<evidence type="ECO:0000313" key="4">
    <source>
        <dbReference type="EMBL" id="QKX54141.1"/>
    </source>
</evidence>
<dbReference type="Proteomes" id="UP000509510">
    <property type="component" value="Chromosome I"/>
</dbReference>
<dbReference type="OrthoDB" id="411785at2759"/>
<evidence type="ECO:0000313" key="5">
    <source>
        <dbReference type="Proteomes" id="UP000509510"/>
    </source>
</evidence>
<dbReference type="GO" id="GO:0032259">
    <property type="term" value="P:methylation"/>
    <property type="evidence" value="ECO:0007669"/>
    <property type="project" value="UniProtKB-KW"/>
</dbReference>